<keyword evidence="2 4" id="KW-0238">DNA-binding</keyword>
<evidence type="ECO:0000256" key="3">
    <source>
        <dbReference type="ARBA" id="ARBA00023172"/>
    </source>
</evidence>
<evidence type="ECO:0000259" key="6">
    <source>
        <dbReference type="PROSITE" id="PS51900"/>
    </source>
</evidence>
<dbReference type="InterPro" id="IPR028259">
    <property type="entry name" value="AP2-like_int_N"/>
</dbReference>
<feature type="domain" description="Core-binding (CB)" evidence="6">
    <location>
        <begin position="86"/>
        <end position="168"/>
    </location>
</feature>
<dbReference type="PANTHER" id="PTHR30349:SF91">
    <property type="entry name" value="INTA PROTEIN"/>
    <property type="match status" value="1"/>
</dbReference>
<dbReference type="InterPro" id="IPR002104">
    <property type="entry name" value="Integrase_catalytic"/>
</dbReference>
<dbReference type="CDD" id="cd01189">
    <property type="entry name" value="INT_ICEBs1_C_like"/>
    <property type="match status" value="1"/>
</dbReference>
<proteinExistence type="predicted"/>
<evidence type="ECO:0000313" key="7">
    <source>
        <dbReference type="EMBL" id="MCT2587917.1"/>
    </source>
</evidence>
<dbReference type="PANTHER" id="PTHR30349">
    <property type="entry name" value="PHAGE INTEGRASE-RELATED"/>
    <property type="match status" value="1"/>
</dbReference>
<dbReference type="InterPro" id="IPR004107">
    <property type="entry name" value="Integrase_SAM-like_N"/>
</dbReference>
<sequence length="395" mass="44811">MQNPTRGRVYRRCACRDDSGDQLGPHCPKLDNRSHGRWSYAVDLAPVEGKRKTRRRGGFATKQEARAALAKILEYEHTGLVIDDRQTVGDYLTDWMRTKTLTLKPTTIANYQRYIAQDLLPSLGHLRLETLNHRHVMRFVHDQITAGRGLTTIRRCVATLSSALHDAVRQRRLPHNAARYVTIPRPPKYEPTCWTPTQAARFLRHCADHDDPLTDLFEVIIGTGMRRGEALALHWADINLDERLLFVRYTLSNINNTTPVFTTPKTRSSQAWISLSDRVIAALRRQAARQPGHDLVFTRRTGQPLRPDYVLRHFHDLSAQAGLPRIRVHDLRHFAATTMLSSQVPLVMASRTLRHSTVSTTTEIYAHLLKPLANDAVNTIEAALARCDHNATTSA</sequence>
<dbReference type="SUPFAM" id="SSF56349">
    <property type="entry name" value="DNA breaking-rejoining enzymes"/>
    <property type="match status" value="1"/>
</dbReference>
<dbReference type="InterPro" id="IPR050090">
    <property type="entry name" value="Tyrosine_recombinase_XerCD"/>
</dbReference>
<evidence type="ECO:0000256" key="1">
    <source>
        <dbReference type="ARBA" id="ARBA00022908"/>
    </source>
</evidence>
<dbReference type="Gene3D" id="1.10.150.130">
    <property type="match status" value="1"/>
</dbReference>
<dbReference type="RefSeq" id="WP_260195839.1">
    <property type="nucleotide sequence ID" value="NZ_JAFFZE010000030.1"/>
</dbReference>
<evidence type="ECO:0000259" key="5">
    <source>
        <dbReference type="PROSITE" id="PS51898"/>
    </source>
</evidence>
<dbReference type="InterPro" id="IPR010998">
    <property type="entry name" value="Integrase_recombinase_N"/>
</dbReference>
<evidence type="ECO:0000256" key="2">
    <source>
        <dbReference type="ARBA" id="ARBA00023125"/>
    </source>
</evidence>
<dbReference type="Pfam" id="PF00589">
    <property type="entry name" value="Phage_integrase"/>
    <property type="match status" value="1"/>
</dbReference>
<name>A0ABT2JJ60_9PSEU</name>
<protein>
    <submittedName>
        <fullName evidence="7">Site-specific integrase</fullName>
    </submittedName>
</protein>
<feature type="domain" description="Tyr recombinase" evidence="5">
    <location>
        <begin position="189"/>
        <end position="378"/>
    </location>
</feature>
<dbReference type="Gene3D" id="1.10.443.10">
    <property type="entry name" value="Intergrase catalytic core"/>
    <property type="match status" value="1"/>
</dbReference>
<reference evidence="7 8" key="1">
    <citation type="submission" date="2021-02" db="EMBL/GenBank/DDBJ databases">
        <title>Actinophytocola xerophila sp. nov., isolated from soil of cotton cropping field.</title>
        <authorList>
            <person name="Huang R."/>
            <person name="Chen X."/>
            <person name="Ge X."/>
            <person name="Liu W."/>
        </authorList>
    </citation>
    <scope>NUCLEOTIDE SEQUENCE [LARGE SCALE GENOMIC DNA]</scope>
    <source>
        <strain evidence="7 8">S1-96</strain>
    </source>
</reference>
<keyword evidence="3" id="KW-0233">DNA recombination</keyword>
<dbReference type="Pfam" id="PF14659">
    <property type="entry name" value="Phage_int_SAM_3"/>
    <property type="match status" value="1"/>
</dbReference>
<organism evidence="7 8">
    <name type="scientific">Actinophytocola gossypii</name>
    <dbReference type="NCBI Taxonomy" id="2812003"/>
    <lineage>
        <taxon>Bacteria</taxon>
        <taxon>Bacillati</taxon>
        <taxon>Actinomycetota</taxon>
        <taxon>Actinomycetes</taxon>
        <taxon>Pseudonocardiales</taxon>
        <taxon>Pseudonocardiaceae</taxon>
    </lineage>
</organism>
<keyword evidence="8" id="KW-1185">Reference proteome</keyword>
<dbReference type="PROSITE" id="PS51900">
    <property type="entry name" value="CB"/>
    <property type="match status" value="1"/>
</dbReference>
<keyword evidence="1" id="KW-0229">DNA integration</keyword>
<evidence type="ECO:0000256" key="4">
    <source>
        <dbReference type="PROSITE-ProRule" id="PRU01248"/>
    </source>
</evidence>
<dbReference type="InterPro" id="IPR044068">
    <property type="entry name" value="CB"/>
</dbReference>
<dbReference type="PROSITE" id="PS51898">
    <property type="entry name" value="TYR_RECOMBINASE"/>
    <property type="match status" value="1"/>
</dbReference>
<evidence type="ECO:0000313" key="8">
    <source>
        <dbReference type="Proteomes" id="UP001156441"/>
    </source>
</evidence>
<dbReference type="InterPro" id="IPR011010">
    <property type="entry name" value="DNA_brk_join_enz"/>
</dbReference>
<dbReference type="Proteomes" id="UP001156441">
    <property type="component" value="Unassembled WGS sequence"/>
</dbReference>
<comment type="caution">
    <text evidence="7">The sequence shown here is derived from an EMBL/GenBank/DDBJ whole genome shotgun (WGS) entry which is preliminary data.</text>
</comment>
<gene>
    <name evidence="7" type="ORF">JT362_32865</name>
</gene>
<dbReference type="Pfam" id="PF14657">
    <property type="entry name" value="Arm-DNA-bind_4"/>
    <property type="match status" value="1"/>
</dbReference>
<accession>A0ABT2JJ60</accession>
<dbReference type="EMBL" id="JAFFZE010000030">
    <property type="protein sequence ID" value="MCT2587917.1"/>
    <property type="molecule type" value="Genomic_DNA"/>
</dbReference>
<dbReference type="InterPro" id="IPR013762">
    <property type="entry name" value="Integrase-like_cat_sf"/>
</dbReference>